<dbReference type="KEGG" id="vg:55007129"/>
<proteinExistence type="predicted"/>
<organism evidence="1 2">
    <name type="scientific">Arthrobacter phage Kepler</name>
    <dbReference type="NCBI Taxonomy" id="2419959"/>
    <lineage>
        <taxon>Viruses</taxon>
        <taxon>Duplodnaviria</taxon>
        <taxon>Heunggongvirae</taxon>
        <taxon>Uroviricota</taxon>
        <taxon>Caudoviricetes</taxon>
        <taxon>Coralvirus</taxon>
        <taxon>Coralvirus kepler</taxon>
    </lineage>
</organism>
<dbReference type="EMBL" id="MH834616">
    <property type="protein sequence ID" value="AYN58296.1"/>
    <property type="molecule type" value="Genomic_DNA"/>
</dbReference>
<reference evidence="1 2" key="1">
    <citation type="submission" date="2018-09" db="EMBL/GenBank/DDBJ databases">
        <authorList>
            <person name="Rimple P.A."/>
            <person name="Stoner T.H."/>
            <person name="Garlena R.A."/>
            <person name="Russell D.A."/>
            <person name="Pope W.H."/>
            <person name="Jacobs-Sera D."/>
            <person name="Hatfull G.F."/>
        </authorList>
    </citation>
    <scope>NUCLEOTIDE SEQUENCE [LARGE SCALE GENOMIC DNA]</scope>
</reference>
<dbReference type="RefSeq" id="YP_009815901.1">
    <property type="nucleotide sequence ID" value="NC_048100.1"/>
</dbReference>
<keyword evidence="2" id="KW-1185">Reference proteome</keyword>
<evidence type="ECO:0000313" key="1">
    <source>
        <dbReference type="EMBL" id="AYN58296.1"/>
    </source>
</evidence>
<evidence type="ECO:0000313" key="2">
    <source>
        <dbReference type="Proteomes" id="UP000272119"/>
    </source>
</evidence>
<dbReference type="GeneID" id="55007129"/>
<dbReference type="Proteomes" id="UP000272119">
    <property type="component" value="Segment"/>
</dbReference>
<protein>
    <submittedName>
        <fullName evidence="1">Uncharacterized protein</fullName>
    </submittedName>
</protein>
<name>A0A3G2KH33_9CAUD</name>
<accession>A0A3G2KH33</accession>
<gene>
    <name evidence="1" type="primary">72</name>
    <name evidence="1" type="ORF">PBI_KEPLER_72</name>
</gene>
<sequence length="46" mass="4779">MTVEEANARVRELAGRLLDGDIVDSLEVLGRLASGDLALFGGGQHG</sequence>